<evidence type="ECO:0000313" key="7">
    <source>
        <dbReference type="EMBL" id="QBG36657.1"/>
    </source>
</evidence>
<name>A0A4P6PAN2_9GAMM</name>
<dbReference type="KEGG" id="lsd:EMK97_13470"/>
<comment type="function">
    <text evidence="3">One of several proteins that assist in the late maturation steps of the functional core of the 30S ribosomal subunit. Helps release RbfA from mature subunits. May play a role in the assembly of ribosomal proteins into the subunit. Circularly permuted GTPase that catalyzes slow GTP hydrolysis, GTPase activity is stimulated by the 30S ribosomal subunit.</text>
</comment>
<dbReference type="Gene3D" id="1.10.40.50">
    <property type="entry name" value="Probable gtpase engc, domain 3"/>
    <property type="match status" value="1"/>
</dbReference>
<protein>
    <recommendedName>
        <fullName evidence="3">Small ribosomal subunit biogenesis GTPase RsgA</fullName>
        <ecNumber evidence="3">3.6.1.-</ecNumber>
    </recommendedName>
</protein>
<keyword evidence="8" id="KW-1185">Reference proteome</keyword>
<dbReference type="GO" id="GO:0046872">
    <property type="term" value="F:metal ion binding"/>
    <property type="evidence" value="ECO:0007669"/>
    <property type="project" value="UniProtKB-KW"/>
</dbReference>
<evidence type="ECO:0000259" key="5">
    <source>
        <dbReference type="PROSITE" id="PS50936"/>
    </source>
</evidence>
<dbReference type="InterPro" id="IPR004881">
    <property type="entry name" value="Ribosome_biogen_GTPase_RsgA"/>
</dbReference>
<keyword evidence="3" id="KW-0699">rRNA-binding</keyword>
<dbReference type="HAMAP" id="MF_01820">
    <property type="entry name" value="GTPase_RsgA"/>
    <property type="match status" value="1"/>
</dbReference>
<dbReference type="OrthoDB" id="9809485at2"/>
<dbReference type="NCBIfam" id="TIGR00157">
    <property type="entry name" value="ribosome small subunit-dependent GTPase A"/>
    <property type="match status" value="1"/>
</dbReference>
<dbReference type="Proteomes" id="UP000290244">
    <property type="component" value="Chromosome"/>
</dbReference>
<dbReference type="AlphaFoldDB" id="A0A4P6PAN2"/>
<evidence type="ECO:0000256" key="3">
    <source>
        <dbReference type="HAMAP-Rule" id="MF_01820"/>
    </source>
</evidence>
<feature type="binding site" evidence="3">
    <location>
        <position position="313"/>
    </location>
    <ligand>
        <name>Zn(2+)</name>
        <dbReference type="ChEBI" id="CHEBI:29105"/>
    </ligand>
</feature>
<dbReference type="GO" id="GO:0042274">
    <property type="term" value="P:ribosomal small subunit biogenesis"/>
    <property type="evidence" value="ECO:0007669"/>
    <property type="project" value="UniProtKB-UniRule"/>
</dbReference>
<dbReference type="InterPro" id="IPR012340">
    <property type="entry name" value="NA-bd_OB-fold"/>
</dbReference>
<dbReference type="CDD" id="cd01854">
    <property type="entry name" value="YjeQ_EngC"/>
    <property type="match status" value="1"/>
</dbReference>
<dbReference type="PANTHER" id="PTHR32120:SF11">
    <property type="entry name" value="SMALL RIBOSOMAL SUBUNIT BIOGENESIS GTPASE RSGA 1, MITOCHONDRIAL-RELATED"/>
    <property type="match status" value="1"/>
</dbReference>
<evidence type="ECO:0000256" key="1">
    <source>
        <dbReference type="ARBA" id="ARBA00022741"/>
    </source>
</evidence>
<evidence type="ECO:0000259" key="6">
    <source>
        <dbReference type="PROSITE" id="PS51721"/>
    </source>
</evidence>
<dbReference type="PANTHER" id="PTHR32120">
    <property type="entry name" value="SMALL RIBOSOMAL SUBUNIT BIOGENESIS GTPASE RSGA"/>
    <property type="match status" value="1"/>
</dbReference>
<dbReference type="GO" id="GO:0005525">
    <property type="term" value="F:GTP binding"/>
    <property type="evidence" value="ECO:0007669"/>
    <property type="project" value="UniProtKB-UniRule"/>
</dbReference>
<feature type="domain" description="CP-type G" evidence="6">
    <location>
        <begin position="120"/>
        <end position="282"/>
    </location>
</feature>
<evidence type="ECO:0000256" key="4">
    <source>
        <dbReference type="SAM" id="MobiDB-lite"/>
    </source>
</evidence>
<gene>
    <name evidence="3 7" type="primary">rsgA</name>
    <name evidence="7" type="ORF">EMK97_13470</name>
</gene>
<dbReference type="GO" id="GO:0003924">
    <property type="term" value="F:GTPase activity"/>
    <property type="evidence" value="ECO:0007669"/>
    <property type="project" value="UniProtKB-UniRule"/>
</dbReference>
<sequence>MAKAKKLTKGQLRRIKANQDKKLRNQGQKSSKHKSEKIQWLDNELGEPQTGVIISRFGQHADVEAEDASIHRCNLRRSIDSLVCGDKVLWREGKKTQHSVTGIIEAVHERDSMLSRPDVYDGLKPIAANISQILIVSSVLPAFNSDIIDRYLVAAEQTGITPVIVLNKTDLLTELDESEQQEIEAQLQIYRDIGYQVLYASSKASEGISELKSQLSAHTSIFVGQSGVGKSTLVNALMPNLGLLTQEVSENSGLGQHTTTVARLYHFDDGGDLIDSPGIREFGLWHLTPEQVYQGFIEFEPFLGLCKFRDCKHQTDPGCALVEASNNNKITAKRLTSFQRILASLGENKLTSRFND</sequence>
<dbReference type="PROSITE" id="PS50936">
    <property type="entry name" value="ENGC_GTPASE"/>
    <property type="match status" value="1"/>
</dbReference>
<feature type="binding site" evidence="3">
    <location>
        <position position="306"/>
    </location>
    <ligand>
        <name>Zn(2+)</name>
        <dbReference type="ChEBI" id="CHEBI:29105"/>
    </ligand>
</feature>
<keyword evidence="3" id="KW-0690">Ribosome biogenesis</keyword>
<dbReference type="EC" id="3.6.1.-" evidence="3"/>
<dbReference type="SUPFAM" id="SSF52540">
    <property type="entry name" value="P-loop containing nucleoside triphosphate hydrolases"/>
    <property type="match status" value="1"/>
</dbReference>
<dbReference type="PROSITE" id="PS51721">
    <property type="entry name" value="G_CP"/>
    <property type="match status" value="1"/>
</dbReference>
<dbReference type="GO" id="GO:0005737">
    <property type="term" value="C:cytoplasm"/>
    <property type="evidence" value="ECO:0007669"/>
    <property type="project" value="UniProtKB-SubCell"/>
</dbReference>
<keyword evidence="2 3" id="KW-0342">GTP-binding</keyword>
<keyword evidence="3" id="KW-0694">RNA-binding</keyword>
<feature type="binding site" evidence="3">
    <location>
        <position position="319"/>
    </location>
    <ligand>
        <name>Zn(2+)</name>
        <dbReference type="ChEBI" id="CHEBI:29105"/>
    </ligand>
</feature>
<feature type="domain" description="EngC GTPase" evidence="5">
    <location>
        <begin position="128"/>
        <end position="280"/>
    </location>
</feature>
<comment type="subcellular location">
    <subcellularLocation>
        <location evidence="3">Cytoplasm</location>
    </subcellularLocation>
</comment>
<feature type="binding site" evidence="3">
    <location>
        <begin position="224"/>
        <end position="232"/>
    </location>
    <ligand>
        <name>GTP</name>
        <dbReference type="ChEBI" id="CHEBI:37565"/>
    </ligand>
</feature>
<proteinExistence type="inferred from homology"/>
<keyword evidence="3" id="KW-0378">Hydrolase</keyword>
<dbReference type="NCBIfam" id="NF008931">
    <property type="entry name" value="PRK12288.1"/>
    <property type="match status" value="1"/>
</dbReference>
<dbReference type="InterPro" id="IPR030378">
    <property type="entry name" value="G_CP_dom"/>
</dbReference>
<keyword evidence="1 3" id="KW-0547">Nucleotide-binding</keyword>
<keyword evidence="3" id="KW-0862">Zinc</keyword>
<organism evidence="7 8">
    <name type="scientific">Litorilituus sediminis</name>
    <dbReference type="NCBI Taxonomy" id="718192"/>
    <lineage>
        <taxon>Bacteria</taxon>
        <taxon>Pseudomonadati</taxon>
        <taxon>Pseudomonadota</taxon>
        <taxon>Gammaproteobacteria</taxon>
        <taxon>Alteromonadales</taxon>
        <taxon>Colwelliaceae</taxon>
        <taxon>Litorilituus</taxon>
    </lineage>
</organism>
<keyword evidence="3" id="KW-0963">Cytoplasm</keyword>
<comment type="subunit">
    <text evidence="3">Monomer. Associates with 30S ribosomal subunit, binds 16S rRNA.</text>
</comment>
<dbReference type="Pfam" id="PF03193">
    <property type="entry name" value="RsgA_GTPase"/>
    <property type="match status" value="1"/>
</dbReference>
<dbReference type="InterPro" id="IPR027417">
    <property type="entry name" value="P-loop_NTPase"/>
</dbReference>
<dbReference type="EMBL" id="CP034759">
    <property type="protein sequence ID" value="QBG36657.1"/>
    <property type="molecule type" value="Genomic_DNA"/>
</dbReference>
<dbReference type="Gene3D" id="2.40.50.140">
    <property type="entry name" value="Nucleic acid-binding proteins"/>
    <property type="match status" value="1"/>
</dbReference>
<dbReference type="GO" id="GO:0019843">
    <property type="term" value="F:rRNA binding"/>
    <property type="evidence" value="ECO:0007669"/>
    <property type="project" value="UniProtKB-KW"/>
</dbReference>
<feature type="binding site" evidence="3">
    <location>
        <position position="311"/>
    </location>
    <ligand>
        <name>Zn(2+)</name>
        <dbReference type="ChEBI" id="CHEBI:29105"/>
    </ligand>
</feature>
<dbReference type="Gene3D" id="3.40.50.300">
    <property type="entry name" value="P-loop containing nucleotide triphosphate hydrolases"/>
    <property type="match status" value="1"/>
</dbReference>
<evidence type="ECO:0000313" key="8">
    <source>
        <dbReference type="Proteomes" id="UP000290244"/>
    </source>
</evidence>
<feature type="compositionally biased region" description="Basic residues" evidence="4">
    <location>
        <begin position="1"/>
        <end position="16"/>
    </location>
</feature>
<dbReference type="RefSeq" id="WP_130603018.1">
    <property type="nucleotide sequence ID" value="NZ_CP034759.1"/>
</dbReference>
<keyword evidence="3" id="KW-0479">Metal-binding</keyword>
<comment type="cofactor">
    <cofactor evidence="3">
        <name>Zn(2+)</name>
        <dbReference type="ChEBI" id="CHEBI:29105"/>
    </cofactor>
    <text evidence="3">Binds 1 zinc ion per subunit.</text>
</comment>
<evidence type="ECO:0000256" key="2">
    <source>
        <dbReference type="ARBA" id="ARBA00023134"/>
    </source>
</evidence>
<reference evidence="7 8" key="1">
    <citation type="submission" date="2018-12" db="EMBL/GenBank/DDBJ databases">
        <title>Complete genome of Litorilituus sediminis.</title>
        <authorList>
            <person name="Liu A."/>
            <person name="Rong J."/>
        </authorList>
    </citation>
    <scope>NUCLEOTIDE SEQUENCE [LARGE SCALE GENOMIC DNA]</scope>
    <source>
        <strain evidence="7 8">JCM 17549</strain>
    </source>
</reference>
<comment type="similarity">
    <text evidence="3">Belongs to the TRAFAC class YlqF/YawG GTPase family. RsgA subfamily.</text>
</comment>
<accession>A0A4P6PAN2</accession>
<dbReference type="InterPro" id="IPR010914">
    <property type="entry name" value="RsgA_GTPase_dom"/>
</dbReference>
<feature type="region of interest" description="Disordered" evidence="4">
    <location>
        <begin position="1"/>
        <end position="37"/>
    </location>
</feature>
<feature type="binding site" evidence="3">
    <location>
        <begin position="167"/>
        <end position="170"/>
    </location>
    <ligand>
        <name>GTP</name>
        <dbReference type="ChEBI" id="CHEBI:37565"/>
    </ligand>
</feature>